<evidence type="ECO:0000313" key="2">
    <source>
        <dbReference type="Proteomes" id="UP001551584"/>
    </source>
</evidence>
<gene>
    <name evidence="1" type="ORF">AB0D95_30930</name>
</gene>
<organism evidence="1 2">
    <name type="scientific">Streptomyces chilikensis</name>
    <dbReference type="NCBI Taxonomy" id="1194079"/>
    <lineage>
        <taxon>Bacteria</taxon>
        <taxon>Bacillati</taxon>
        <taxon>Actinomycetota</taxon>
        <taxon>Actinomycetes</taxon>
        <taxon>Kitasatosporales</taxon>
        <taxon>Streptomycetaceae</taxon>
        <taxon>Streptomyces</taxon>
    </lineage>
</organism>
<accession>A0ABV3F012</accession>
<protein>
    <submittedName>
        <fullName evidence="1">Uncharacterized protein</fullName>
    </submittedName>
</protein>
<reference evidence="1 2" key="1">
    <citation type="submission" date="2024-06" db="EMBL/GenBank/DDBJ databases">
        <title>The Natural Products Discovery Center: Release of the First 8490 Sequenced Strains for Exploring Actinobacteria Biosynthetic Diversity.</title>
        <authorList>
            <person name="Kalkreuter E."/>
            <person name="Kautsar S.A."/>
            <person name="Yang D."/>
            <person name="Bader C.D."/>
            <person name="Teijaro C.N."/>
            <person name="Fluegel L."/>
            <person name="Davis C.M."/>
            <person name="Simpson J.R."/>
            <person name="Lauterbach L."/>
            <person name="Steele A.D."/>
            <person name="Gui C."/>
            <person name="Meng S."/>
            <person name="Li G."/>
            <person name="Viehrig K."/>
            <person name="Ye F."/>
            <person name="Su P."/>
            <person name="Kiefer A.F."/>
            <person name="Nichols A."/>
            <person name="Cepeda A.J."/>
            <person name="Yan W."/>
            <person name="Fan B."/>
            <person name="Jiang Y."/>
            <person name="Adhikari A."/>
            <person name="Zheng C.-J."/>
            <person name="Schuster L."/>
            <person name="Cowan T.M."/>
            <person name="Smanski M.J."/>
            <person name="Chevrette M.G."/>
            <person name="De Carvalho L.P.S."/>
            <person name="Shen B."/>
        </authorList>
    </citation>
    <scope>NUCLEOTIDE SEQUENCE [LARGE SCALE GENOMIC DNA]</scope>
    <source>
        <strain evidence="1 2">NPDC048117</strain>
    </source>
</reference>
<dbReference type="Proteomes" id="UP001551584">
    <property type="component" value="Unassembled WGS sequence"/>
</dbReference>
<dbReference type="EMBL" id="JBEZNA010000136">
    <property type="protein sequence ID" value="MEU9581628.1"/>
    <property type="molecule type" value="Genomic_DNA"/>
</dbReference>
<proteinExistence type="predicted"/>
<comment type="caution">
    <text evidence="1">The sequence shown here is derived from an EMBL/GenBank/DDBJ whole genome shotgun (WGS) entry which is preliminary data.</text>
</comment>
<dbReference type="RefSeq" id="WP_359278431.1">
    <property type="nucleotide sequence ID" value="NZ_JBEZNA010000136.1"/>
</dbReference>
<sequence length="58" mass="6148">MGISRCSQLFAAFFAAPALNHRIALAMRMGVARVVECEGRVVALREVMTGLSVRAVGG</sequence>
<keyword evidence="2" id="KW-1185">Reference proteome</keyword>
<evidence type="ECO:0000313" key="1">
    <source>
        <dbReference type="EMBL" id="MEU9581628.1"/>
    </source>
</evidence>
<name>A0ABV3F012_9ACTN</name>